<accession>A0A6L3YYD4</accession>
<sequence>MLRHGDHGRVHAAAAAEQPELQIFEVRSRANVAERANDIAVFANAVADDPATASRALAEVAQVIGENVVAGLVQVLVVRHKIDFDVVAARLPGVAVRLQVPWEAVAIGPDRMVGDNQLVVVAWDEPALDRDAVRGREVDVFERDAVIRRRTQDRRTRRVLHSGDEAGDELRAGRVCC</sequence>
<evidence type="ECO:0000313" key="2">
    <source>
        <dbReference type="Proteomes" id="UP000481876"/>
    </source>
</evidence>
<protein>
    <submittedName>
        <fullName evidence="1">Uncharacterized protein</fullName>
    </submittedName>
</protein>
<dbReference type="EMBL" id="WBWS01000048">
    <property type="protein sequence ID" value="KAB2757412.1"/>
    <property type="molecule type" value="Genomic_DNA"/>
</dbReference>
<organism evidence="1 2">
    <name type="scientific">Brucella anthropi</name>
    <name type="common">Ochrobactrum anthropi</name>
    <dbReference type="NCBI Taxonomy" id="529"/>
    <lineage>
        <taxon>Bacteria</taxon>
        <taxon>Pseudomonadati</taxon>
        <taxon>Pseudomonadota</taxon>
        <taxon>Alphaproteobacteria</taxon>
        <taxon>Hyphomicrobiales</taxon>
        <taxon>Brucellaceae</taxon>
        <taxon>Brucella/Ochrobactrum group</taxon>
        <taxon>Brucella</taxon>
    </lineage>
</organism>
<proteinExistence type="predicted"/>
<dbReference type="AlphaFoldDB" id="A0A6L3YYD4"/>
<gene>
    <name evidence="1" type="ORF">F9L04_25095</name>
</gene>
<name>A0A6L3YYD4_BRUAN</name>
<evidence type="ECO:0000313" key="1">
    <source>
        <dbReference type="EMBL" id="KAB2757412.1"/>
    </source>
</evidence>
<dbReference type="Proteomes" id="UP000481876">
    <property type="component" value="Unassembled WGS sequence"/>
</dbReference>
<comment type="caution">
    <text evidence="1">The sequence shown here is derived from an EMBL/GenBank/DDBJ whole genome shotgun (WGS) entry which is preliminary data.</text>
</comment>
<reference evidence="1 2" key="1">
    <citation type="submission" date="2019-09" db="EMBL/GenBank/DDBJ databases">
        <title>Taxonomic organization of the family Brucellaceae based on a phylogenomic approach.</title>
        <authorList>
            <person name="Leclercq S."/>
            <person name="Cloeckaert A."/>
            <person name="Zygmunt M.S."/>
        </authorList>
    </citation>
    <scope>NUCLEOTIDE SEQUENCE [LARGE SCALE GENOMIC DNA]</scope>
    <source>
        <strain evidence="1 2">LMG 3313</strain>
    </source>
</reference>